<keyword evidence="3" id="KW-1185">Reference proteome</keyword>
<accession>A0AAF0J3Z9</accession>
<proteinExistence type="predicted"/>
<evidence type="ECO:0000313" key="2">
    <source>
        <dbReference type="EMBL" id="WFD28701.1"/>
    </source>
</evidence>
<protein>
    <submittedName>
        <fullName evidence="2">Uncharacterized protein</fullName>
    </submittedName>
</protein>
<feature type="region of interest" description="Disordered" evidence="1">
    <location>
        <begin position="83"/>
        <end position="119"/>
    </location>
</feature>
<sequence length="491" mass="52441">MPADHATPPGRRRGVVPSSEPALDEVGRIWSVPASPIAESASARIVAEARQRARATLGQGADLSAAPGLDDDSDDEALCAPRRPRRAASQRTYTQKLSLTQPADAHTTRQRGMPQPLTAGASGRYSLEALLRDKARRARRGLLPHQYADIDALVARMDAPSTSVDAHAALWTTLAASEAEQLVQLLQEDVDQRKSGVGAPLFWRAEAPPILAIDPGEAAVLACLRWPPWLSPDLVTSILRLCLATDERIARRARTAVATRSACLAGLVAPLLAAIGADPVLLSHATGAAVVPLPAWSMPSVRSVATVRLWQLLACYTWDEQDATALLPVLVHLRVAMPLRARPWVCERVLHRLSAKVMDVDGVAARLVRLGHALDVVEQVELVRAIPMGLGAVRASVAWHLVLHAPYEQLQPDLGALAHVWEDGLLSAPLESAPLAARVALVSLALSHLLAWLDGAQADAQLAALAPLVQGVWALHRRIPDAQGSAALACR</sequence>
<evidence type="ECO:0000313" key="3">
    <source>
        <dbReference type="Proteomes" id="UP001213623"/>
    </source>
</evidence>
<gene>
    <name evidence="2" type="ORF">MNAN1_003714</name>
</gene>
<feature type="compositionally biased region" description="Polar residues" evidence="1">
    <location>
        <begin position="89"/>
        <end position="101"/>
    </location>
</feature>
<reference evidence="2" key="1">
    <citation type="submission" date="2023-03" db="EMBL/GenBank/DDBJ databases">
        <title>Mating type loci evolution in Malassezia.</title>
        <authorList>
            <person name="Coelho M.A."/>
        </authorList>
    </citation>
    <scope>NUCLEOTIDE SEQUENCE</scope>
    <source>
        <strain evidence="2">CBS 9557</strain>
    </source>
</reference>
<feature type="region of interest" description="Disordered" evidence="1">
    <location>
        <begin position="1"/>
        <end position="27"/>
    </location>
</feature>
<evidence type="ECO:0000256" key="1">
    <source>
        <dbReference type="SAM" id="MobiDB-lite"/>
    </source>
</evidence>
<organism evidence="2 3">
    <name type="scientific">Malassezia nana</name>
    <dbReference type="NCBI Taxonomy" id="180528"/>
    <lineage>
        <taxon>Eukaryota</taxon>
        <taxon>Fungi</taxon>
        <taxon>Dikarya</taxon>
        <taxon>Basidiomycota</taxon>
        <taxon>Ustilaginomycotina</taxon>
        <taxon>Malasseziomycetes</taxon>
        <taxon>Malasseziales</taxon>
        <taxon>Malasseziaceae</taxon>
        <taxon>Malassezia</taxon>
    </lineage>
</organism>
<name>A0AAF0J3Z9_9BASI</name>
<dbReference type="EMBL" id="CP119898">
    <property type="protein sequence ID" value="WFD28701.1"/>
    <property type="molecule type" value="Genomic_DNA"/>
</dbReference>
<dbReference type="Proteomes" id="UP001213623">
    <property type="component" value="Chromosome 7"/>
</dbReference>
<dbReference type="AlphaFoldDB" id="A0AAF0J3Z9"/>